<feature type="non-terminal residue" evidence="1">
    <location>
        <position position="1"/>
    </location>
</feature>
<reference evidence="1" key="2">
    <citation type="submission" date="2016-06" db="EMBL/GenBank/DDBJ databases">
        <title>The genome of a short-lived fish provides insights into sex chromosome evolution and the genetic control of aging.</title>
        <authorList>
            <person name="Reichwald K."/>
            <person name="Felder M."/>
            <person name="Petzold A."/>
            <person name="Koch P."/>
            <person name="Groth M."/>
            <person name="Platzer M."/>
        </authorList>
    </citation>
    <scope>NUCLEOTIDE SEQUENCE</scope>
    <source>
        <tissue evidence="1">Brain</tissue>
    </source>
</reference>
<gene>
    <name evidence="1" type="primary">SYCP2</name>
</gene>
<dbReference type="AlphaFoldDB" id="A0A1A8R023"/>
<protein>
    <submittedName>
        <fullName evidence="1">Synaptonemal complex protein 2</fullName>
    </submittedName>
</protein>
<reference evidence="1" key="1">
    <citation type="submission" date="2016-05" db="EMBL/GenBank/DDBJ databases">
        <authorList>
            <person name="Lavstsen T."/>
            <person name="Jespersen J.S."/>
        </authorList>
    </citation>
    <scope>NUCLEOTIDE SEQUENCE</scope>
    <source>
        <tissue evidence="1">Brain</tissue>
    </source>
</reference>
<evidence type="ECO:0000313" key="1">
    <source>
        <dbReference type="EMBL" id="SBR99097.1"/>
    </source>
</evidence>
<sequence length="30" mass="3337">QVQVIYHLISNSSPSLTVSADFSLYTEVTH</sequence>
<proteinExistence type="predicted"/>
<name>A0A1A8R023_9TELE</name>
<dbReference type="EMBL" id="HAEH01014090">
    <property type="protein sequence ID" value="SBR99097.1"/>
    <property type="molecule type" value="Transcribed_RNA"/>
</dbReference>
<accession>A0A1A8R023</accession>
<organism evidence="1">
    <name type="scientific">Nothobranchius rachovii</name>
    <name type="common">bluefin notho</name>
    <dbReference type="NCBI Taxonomy" id="451742"/>
    <lineage>
        <taxon>Eukaryota</taxon>
        <taxon>Metazoa</taxon>
        <taxon>Chordata</taxon>
        <taxon>Craniata</taxon>
        <taxon>Vertebrata</taxon>
        <taxon>Euteleostomi</taxon>
        <taxon>Actinopterygii</taxon>
        <taxon>Neopterygii</taxon>
        <taxon>Teleostei</taxon>
        <taxon>Neoteleostei</taxon>
        <taxon>Acanthomorphata</taxon>
        <taxon>Ovalentaria</taxon>
        <taxon>Atherinomorphae</taxon>
        <taxon>Cyprinodontiformes</taxon>
        <taxon>Nothobranchiidae</taxon>
        <taxon>Nothobranchius</taxon>
    </lineage>
</organism>